<dbReference type="PANTHER" id="PTHR38438">
    <property type="entry name" value="RIBOFLAVIN TRANSPORTER RIBU"/>
    <property type="match status" value="1"/>
</dbReference>
<gene>
    <name evidence="10" type="ORF">H9865_05465</name>
</gene>
<dbReference type="Gene3D" id="1.10.1760.20">
    <property type="match status" value="1"/>
</dbReference>
<evidence type="ECO:0000256" key="4">
    <source>
        <dbReference type="ARBA" id="ARBA00022475"/>
    </source>
</evidence>
<dbReference type="GO" id="GO:0005886">
    <property type="term" value="C:plasma membrane"/>
    <property type="evidence" value="ECO:0007669"/>
    <property type="project" value="UniProtKB-SubCell"/>
</dbReference>
<reference evidence="10" key="1">
    <citation type="journal article" date="2021" name="PeerJ">
        <title>Extensive microbial diversity within the chicken gut microbiome revealed by metagenomics and culture.</title>
        <authorList>
            <person name="Gilroy R."/>
            <person name="Ravi A."/>
            <person name="Getino M."/>
            <person name="Pursley I."/>
            <person name="Horton D.L."/>
            <person name="Alikhan N.F."/>
            <person name="Baker D."/>
            <person name="Gharbi K."/>
            <person name="Hall N."/>
            <person name="Watson M."/>
            <person name="Adriaenssens E.M."/>
            <person name="Foster-Nyarko E."/>
            <person name="Jarju S."/>
            <person name="Secka A."/>
            <person name="Antonio M."/>
            <person name="Oren A."/>
            <person name="Chaudhuri R.R."/>
            <person name="La Ragione R."/>
            <person name="Hildebrand F."/>
            <person name="Pallen M.J."/>
        </authorList>
    </citation>
    <scope>NUCLEOTIDE SEQUENCE</scope>
    <source>
        <strain evidence="10">2239</strain>
    </source>
</reference>
<keyword evidence="6 9" id="KW-1133">Transmembrane helix</keyword>
<keyword evidence="7 8" id="KW-0472">Membrane</keyword>
<feature type="transmembrane region" description="Helical" evidence="9">
    <location>
        <begin position="165"/>
        <end position="192"/>
    </location>
</feature>
<evidence type="ECO:0000256" key="3">
    <source>
        <dbReference type="ARBA" id="ARBA00022448"/>
    </source>
</evidence>
<feature type="transmembrane region" description="Helical" evidence="9">
    <location>
        <begin position="113"/>
        <end position="132"/>
    </location>
</feature>
<accession>A0A9D1V409</accession>
<dbReference type="InterPro" id="IPR025720">
    <property type="entry name" value="RibU"/>
</dbReference>
<dbReference type="EMBL" id="DXFW01000014">
    <property type="protein sequence ID" value="HIX05538.1"/>
    <property type="molecule type" value="Genomic_DNA"/>
</dbReference>
<evidence type="ECO:0000313" key="11">
    <source>
        <dbReference type="Proteomes" id="UP000824193"/>
    </source>
</evidence>
<keyword evidence="4 8" id="KW-1003">Cell membrane</keyword>
<evidence type="ECO:0000256" key="1">
    <source>
        <dbReference type="ARBA" id="ARBA00004651"/>
    </source>
</evidence>
<dbReference type="PANTHER" id="PTHR38438:SF1">
    <property type="entry name" value="RIBOFLAVIN TRANSPORTER RIBU"/>
    <property type="match status" value="1"/>
</dbReference>
<protein>
    <recommendedName>
        <fullName evidence="8">Riboflavin transporter</fullName>
    </recommendedName>
</protein>
<dbReference type="Proteomes" id="UP000824193">
    <property type="component" value="Unassembled WGS sequence"/>
</dbReference>
<keyword evidence="3 8" id="KW-0813">Transport</keyword>
<evidence type="ECO:0000256" key="8">
    <source>
        <dbReference type="PIRNR" id="PIRNR037778"/>
    </source>
</evidence>
<reference evidence="10" key="2">
    <citation type="submission" date="2021-04" db="EMBL/GenBank/DDBJ databases">
        <authorList>
            <person name="Gilroy R."/>
        </authorList>
    </citation>
    <scope>NUCLEOTIDE SEQUENCE</scope>
    <source>
        <strain evidence="10">2239</strain>
    </source>
</reference>
<dbReference type="PROSITE" id="PS51257">
    <property type="entry name" value="PROKAR_LIPOPROTEIN"/>
    <property type="match status" value="1"/>
</dbReference>
<comment type="similarity">
    <text evidence="2 8">Belongs to the prokaryotic riboflavin transporter (P-RFT) (TC 2.A.87) family.</text>
</comment>
<evidence type="ECO:0000256" key="7">
    <source>
        <dbReference type="ARBA" id="ARBA00023136"/>
    </source>
</evidence>
<proteinExistence type="inferred from homology"/>
<evidence type="ECO:0000256" key="5">
    <source>
        <dbReference type="ARBA" id="ARBA00022692"/>
    </source>
</evidence>
<dbReference type="Pfam" id="PF12822">
    <property type="entry name" value="ECF_trnsprt"/>
    <property type="match status" value="1"/>
</dbReference>
<evidence type="ECO:0000256" key="2">
    <source>
        <dbReference type="ARBA" id="ARBA00005540"/>
    </source>
</evidence>
<organism evidence="10 11">
    <name type="scientific">Candidatus Allofournierella pullicola</name>
    <dbReference type="NCBI Taxonomy" id="2838596"/>
    <lineage>
        <taxon>Bacteria</taxon>
        <taxon>Bacillati</taxon>
        <taxon>Bacillota</taxon>
        <taxon>Clostridia</taxon>
        <taxon>Eubacteriales</taxon>
        <taxon>Oscillospiraceae</taxon>
        <taxon>Allofournierella</taxon>
    </lineage>
</organism>
<dbReference type="InterPro" id="IPR024529">
    <property type="entry name" value="ECF_trnsprt_substrate-spec"/>
</dbReference>
<feature type="transmembrane region" description="Helical" evidence="9">
    <location>
        <begin position="51"/>
        <end position="70"/>
    </location>
</feature>
<dbReference type="PIRSF" id="PIRSF037778">
    <property type="entry name" value="UCP037778_transp_RibU"/>
    <property type="match status" value="1"/>
</dbReference>
<comment type="caution">
    <text evidence="10">The sequence shown here is derived from an EMBL/GenBank/DDBJ whole genome shotgun (WGS) entry which is preliminary data.</text>
</comment>
<feature type="transmembrane region" description="Helical" evidence="9">
    <location>
        <begin position="12"/>
        <end position="31"/>
    </location>
</feature>
<name>A0A9D1V409_9FIRM</name>
<evidence type="ECO:0000256" key="9">
    <source>
        <dbReference type="SAM" id="Phobius"/>
    </source>
</evidence>
<keyword evidence="5 9" id="KW-0812">Transmembrane</keyword>
<evidence type="ECO:0000256" key="6">
    <source>
        <dbReference type="ARBA" id="ARBA00022989"/>
    </source>
</evidence>
<comment type="function">
    <text evidence="8">Probably a riboflavin-binding protein that interacts with the energy-coupling factor (ECF) ABC-transporter complex.</text>
</comment>
<dbReference type="GO" id="GO:0032217">
    <property type="term" value="F:riboflavin transmembrane transporter activity"/>
    <property type="evidence" value="ECO:0007669"/>
    <property type="project" value="UniProtKB-UniRule"/>
</dbReference>
<evidence type="ECO:0000313" key="10">
    <source>
        <dbReference type="EMBL" id="HIX05538.1"/>
    </source>
</evidence>
<comment type="subcellular location">
    <subcellularLocation>
        <location evidence="1">Cell membrane</location>
        <topology evidence="1">Multi-pass membrane protein</topology>
    </subcellularLocation>
</comment>
<sequence>METKAKIRPIRLRALVVTAMLSAVGCVLMMLDFPLPMLIPSFVKMDVSELPALLAAFSLGPVSGIVVCLMKNILAAIFHGSTLGIGEVCNFLMGAVFTGVAGLIYKRSKTRKMAVIAALVGAVAMAVASVPVNFFFSYPVYAAAFGGMEAIIGAYQAINPNMTSLLGCLIVFNMPFTLAKGLIDALLCFLIYKPLSPILHGRH</sequence>
<dbReference type="AlphaFoldDB" id="A0A9D1V409"/>